<keyword evidence="2" id="KW-0805">Transcription regulation</keyword>
<evidence type="ECO:0000313" key="8">
    <source>
        <dbReference type="Proteomes" id="UP000078084"/>
    </source>
</evidence>
<evidence type="ECO:0000259" key="5">
    <source>
        <dbReference type="PROSITE" id="PS50931"/>
    </source>
</evidence>
<gene>
    <name evidence="6" type="ORF">AAV32_09285</name>
    <name evidence="7" type="ORF">EV679_2521</name>
</gene>
<dbReference type="GO" id="GO:0000976">
    <property type="term" value="F:transcription cis-regulatory region binding"/>
    <property type="evidence" value="ECO:0007669"/>
    <property type="project" value="TreeGrafter"/>
</dbReference>
<evidence type="ECO:0000256" key="1">
    <source>
        <dbReference type="ARBA" id="ARBA00009437"/>
    </source>
</evidence>
<dbReference type="GO" id="GO:0003700">
    <property type="term" value="F:DNA-binding transcription factor activity"/>
    <property type="evidence" value="ECO:0007669"/>
    <property type="project" value="InterPro"/>
</dbReference>
<comment type="caution">
    <text evidence="6">The sequence shown here is derived from an EMBL/GenBank/DDBJ whole genome shotgun (WGS) entry which is preliminary data.</text>
</comment>
<dbReference type="CDD" id="cd05466">
    <property type="entry name" value="PBP2_LTTR_substrate"/>
    <property type="match status" value="1"/>
</dbReference>
<keyword evidence="3" id="KW-0238">DNA-binding</keyword>
<dbReference type="Gene3D" id="1.10.10.10">
    <property type="entry name" value="Winged helix-like DNA-binding domain superfamily/Winged helix DNA-binding domain"/>
    <property type="match status" value="1"/>
</dbReference>
<dbReference type="GeneID" id="99726909"/>
<dbReference type="STRING" id="206506.AAV32_09285"/>
<dbReference type="PRINTS" id="PR00039">
    <property type="entry name" value="HTHLYSR"/>
</dbReference>
<dbReference type="InterPro" id="IPR036390">
    <property type="entry name" value="WH_DNA-bd_sf"/>
</dbReference>
<dbReference type="InterPro" id="IPR000847">
    <property type="entry name" value="LysR_HTH_N"/>
</dbReference>
<protein>
    <submittedName>
        <fullName evidence="6">LysR family transcriptional regulator</fullName>
    </submittedName>
</protein>
<name>A0A171KSA0_9BURK</name>
<dbReference type="AlphaFoldDB" id="A0A171KSA0"/>
<proteinExistence type="inferred from homology"/>
<dbReference type="FunFam" id="1.10.10.10:FF:000001">
    <property type="entry name" value="LysR family transcriptional regulator"/>
    <property type="match status" value="1"/>
</dbReference>
<evidence type="ECO:0000313" key="6">
    <source>
        <dbReference type="EMBL" id="KKO71767.1"/>
    </source>
</evidence>
<evidence type="ECO:0000256" key="2">
    <source>
        <dbReference type="ARBA" id="ARBA00023015"/>
    </source>
</evidence>
<evidence type="ECO:0000256" key="4">
    <source>
        <dbReference type="ARBA" id="ARBA00023163"/>
    </source>
</evidence>
<reference evidence="7 9" key="2">
    <citation type="submission" date="2019-02" db="EMBL/GenBank/DDBJ databases">
        <title>Genomic Encyclopedia of Type Strains, Phase IV (KMG-IV): sequencing the most valuable type-strain genomes for metagenomic binning, comparative biology and taxonomic classification.</title>
        <authorList>
            <person name="Goeker M."/>
        </authorList>
    </citation>
    <scope>NUCLEOTIDE SEQUENCE [LARGE SCALE GENOMIC DNA]</scope>
    <source>
        <strain evidence="7 9">DSM 16618</strain>
    </source>
</reference>
<feature type="domain" description="HTH lysR-type" evidence="5">
    <location>
        <begin position="4"/>
        <end position="61"/>
    </location>
</feature>
<dbReference type="PROSITE" id="PS50931">
    <property type="entry name" value="HTH_LYSR"/>
    <property type="match status" value="1"/>
</dbReference>
<dbReference type="PANTHER" id="PTHR30126:SF94">
    <property type="entry name" value="LYSR FAMILY TRANSCRIPTIONAL REGULATOR"/>
    <property type="match status" value="1"/>
</dbReference>
<dbReference type="InterPro" id="IPR005119">
    <property type="entry name" value="LysR_subst-bd"/>
</dbReference>
<keyword evidence="8" id="KW-1185">Reference proteome</keyword>
<dbReference type="RefSeq" id="WP_068370662.1">
    <property type="nucleotide sequence ID" value="NZ_CBCSEB010000008.1"/>
</dbReference>
<reference evidence="6 8" key="1">
    <citation type="submission" date="2015-04" db="EMBL/GenBank/DDBJ databases">
        <title>Genome sequence of Kerstersia gyiorum CG1.</title>
        <authorList>
            <person name="Greninger A.L."/>
            <person name="Kozyreva V."/>
            <person name="Chaturvedi V."/>
        </authorList>
    </citation>
    <scope>NUCLEOTIDE SEQUENCE [LARGE SCALE GENOMIC DNA]</scope>
    <source>
        <strain evidence="6 8">CG1</strain>
    </source>
</reference>
<dbReference type="Pfam" id="PF03466">
    <property type="entry name" value="LysR_substrate"/>
    <property type="match status" value="1"/>
</dbReference>
<dbReference type="Pfam" id="PF00126">
    <property type="entry name" value="HTH_1"/>
    <property type="match status" value="1"/>
</dbReference>
<accession>A0A171KSA0</accession>
<evidence type="ECO:0000313" key="7">
    <source>
        <dbReference type="EMBL" id="RZS67307.1"/>
    </source>
</evidence>
<evidence type="ECO:0000256" key="3">
    <source>
        <dbReference type="ARBA" id="ARBA00023125"/>
    </source>
</evidence>
<dbReference type="Gene3D" id="3.40.190.10">
    <property type="entry name" value="Periplasmic binding protein-like II"/>
    <property type="match status" value="2"/>
</dbReference>
<dbReference type="EMBL" id="LBNE01000005">
    <property type="protein sequence ID" value="KKO71767.1"/>
    <property type="molecule type" value="Genomic_DNA"/>
</dbReference>
<dbReference type="PANTHER" id="PTHR30126">
    <property type="entry name" value="HTH-TYPE TRANSCRIPTIONAL REGULATOR"/>
    <property type="match status" value="1"/>
</dbReference>
<keyword evidence="4" id="KW-0804">Transcription</keyword>
<dbReference type="InterPro" id="IPR036388">
    <property type="entry name" value="WH-like_DNA-bd_sf"/>
</dbReference>
<dbReference type="PATRIC" id="fig|206506.3.peg.1989"/>
<dbReference type="Proteomes" id="UP000292039">
    <property type="component" value="Unassembled WGS sequence"/>
</dbReference>
<dbReference type="EMBL" id="SGWZ01000004">
    <property type="protein sequence ID" value="RZS67307.1"/>
    <property type="molecule type" value="Genomic_DNA"/>
</dbReference>
<dbReference type="Proteomes" id="UP000078084">
    <property type="component" value="Unassembled WGS sequence"/>
</dbReference>
<sequence>MMPPTLKQIEAFYRAATCSNFATAAQRLHLSLSSLSKRISELEAALGVQLFDRRGNRATLTHDGQRLLPVALAALDAAQALQQAAGNQGASLNGTFELGAGELSALSWLPDFAAQVRALHPALQLALDVDMGAPLEQRLAAGKLDLAVIAGRSSRSDILSQPIGRADFEWVAAPALLAGRKARQRDPAALLQELPLITLPAGAGTTRILDDWLMSQQIHHVTRLSCNNWTAVAGMLRRGLGVGFLPCGWALHANDRQPLARLEHRQPLAPLLYSVQWRRSDERPLILAMRELLAGCVDFSAPRENL</sequence>
<dbReference type="SUPFAM" id="SSF53850">
    <property type="entry name" value="Periplasmic binding protein-like II"/>
    <property type="match status" value="1"/>
</dbReference>
<dbReference type="SUPFAM" id="SSF46785">
    <property type="entry name" value="Winged helix' DNA-binding domain"/>
    <property type="match status" value="1"/>
</dbReference>
<evidence type="ECO:0000313" key="9">
    <source>
        <dbReference type="Proteomes" id="UP000292039"/>
    </source>
</evidence>
<comment type="similarity">
    <text evidence="1">Belongs to the LysR transcriptional regulatory family.</text>
</comment>
<organism evidence="6 8">
    <name type="scientific">Kerstersia gyiorum</name>
    <dbReference type="NCBI Taxonomy" id="206506"/>
    <lineage>
        <taxon>Bacteria</taxon>
        <taxon>Pseudomonadati</taxon>
        <taxon>Pseudomonadota</taxon>
        <taxon>Betaproteobacteria</taxon>
        <taxon>Burkholderiales</taxon>
        <taxon>Alcaligenaceae</taxon>
        <taxon>Kerstersia</taxon>
    </lineage>
</organism>